<name>A0A173V9K9_9FIRM</name>
<keyword evidence="4" id="KW-0378">Hydrolase</keyword>
<organism evidence="4 5">
    <name type="scientific">Agathobacter rectalis</name>
    <dbReference type="NCBI Taxonomy" id="39491"/>
    <lineage>
        <taxon>Bacteria</taxon>
        <taxon>Bacillati</taxon>
        <taxon>Bacillota</taxon>
        <taxon>Clostridia</taxon>
        <taxon>Lachnospirales</taxon>
        <taxon>Lachnospiraceae</taxon>
        <taxon>Agathobacter</taxon>
    </lineage>
</organism>
<dbReference type="AlphaFoldDB" id="A0A173V9K9"/>
<dbReference type="Gene3D" id="3.40.50.300">
    <property type="entry name" value="P-loop containing nucleotide triphosphate hydrolases"/>
    <property type="match status" value="1"/>
</dbReference>
<dbReference type="Proteomes" id="UP000095673">
    <property type="component" value="Unassembled WGS sequence"/>
</dbReference>
<keyword evidence="1" id="KW-0813">Transport</keyword>
<dbReference type="SUPFAM" id="SSF52540">
    <property type="entry name" value="P-loop containing nucleoside triphosphate hydrolases"/>
    <property type="match status" value="1"/>
</dbReference>
<dbReference type="EMBL" id="CYXM01000016">
    <property type="protein sequence ID" value="CUN24032.1"/>
    <property type="molecule type" value="Genomic_DNA"/>
</dbReference>
<accession>A0A173V9K9</accession>
<evidence type="ECO:0000256" key="2">
    <source>
        <dbReference type="ARBA" id="ARBA00022741"/>
    </source>
</evidence>
<evidence type="ECO:0000313" key="4">
    <source>
        <dbReference type="EMBL" id="CUN24032.1"/>
    </source>
</evidence>
<dbReference type="InterPro" id="IPR051782">
    <property type="entry name" value="ABC_Transporter_VariousFunc"/>
</dbReference>
<protein>
    <submittedName>
        <fullName evidence="4">Daunorubicin/doxorubicin resistance ATP-binding protein DrrA</fullName>
        <ecNumber evidence="4">3.6.3.-</ecNumber>
    </submittedName>
</protein>
<dbReference type="InterPro" id="IPR027417">
    <property type="entry name" value="P-loop_NTPase"/>
</dbReference>
<dbReference type="PANTHER" id="PTHR42939">
    <property type="entry name" value="ABC TRANSPORTER ATP-BINDING PROTEIN ALBC-RELATED"/>
    <property type="match status" value="1"/>
</dbReference>
<evidence type="ECO:0000313" key="5">
    <source>
        <dbReference type="Proteomes" id="UP000095673"/>
    </source>
</evidence>
<dbReference type="EC" id="3.6.3.-" evidence="4"/>
<evidence type="ECO:0000256" key="3">
    <source>
        <dbReference type="ARBA" id="ARBA00022840"/>
    </source>
</evidence>
<dbReference type="PANTHER" id="PTHR42939:SF3">
    <property type="entry name" value="ABC TRANSPORTER ATP-BINDING COMPONENT"/>
    <property type="match status" value="1"/>
</dbReference>
<dbReference type="GO" id="GO:0016787">
    <property type="term" value="F:hydrolase activity"/>
    <property type="evidence" value="ECO:0007669"/>
    <property type="project" value="UniProtKB-KW"/>
</dbReference>
<gene>
    <name evidence="4" type="primary">drrA_5</name>
    <name evidence="4" type="ORF">ERS852580_02806</name>
</gene>
<evidence type="ECO:0000256" key="1">
    <source>
        <dbReference type="ARBA" id="ARBA00022448"/>
    </source>
</evidence>
<keyword evidence="2" id="KW-0547">Nucleotide-binding</keyword>
<keyword evidence="3 4" id="KW-0067">ATP-binding</keyword>
<proteinExistence type="predicted"/>
<reference evidence="4 5" key="1">
    <citation type="submission" date="2015-09" db="EMBL/GenBank/DDBJ databases">
        <authorList>
            <consortium name="Pathogen Informatics"/>
        </authorList>
    </citation>
    <scope>NUCLEOTIDE SEQUENCE [LARGE SCALE GENOMIC DNA]</scope>
    <source>
        <strain evidence="4 5">2789STDY5834968</strain>
    </source>
</reference>
<dbReference type="GO" id="GO:0005524">
    <property type="term" value="F:ATP binding"/>
    <property type="evidence" value="ECO:0007669"/>
    <property type="project" value="UniProtKB-KW"/>
</dbReference>
<sequence>MPNFMDEPTSGMDVIARDEMLDLLREYMECGERSILISSHISSDLESLCDDLYMIDDGKIILHEETDELLANYGVLKVTKEQYGQLDRQYILRRRKENYGYSCLTAQKRFYQENYPEIEIEKGSIDEVLTMMIRGKAL</sequence>